<dbReference type="EMBL" id="JAINUG010000022">
    <property type="protein sequence ID" value="KAJ8411673.1"/>
    <property type="molecule type" value="Genomic_DNA"/>
</dbReference>
<keyword evidence="2" id="KW-1185">Reference proteome</keyword>
<proteinExistence type="predicted"/>
<protein>
    <submittedName>
        <fullName evidence="1">Uncharacterized protein</fullName>
    </submittedName>
</protein>
<organism evidence="1 2">
    <name type="scientific">Aldrovandia affinis</name>
    <dbReference type="NCBI Taxonomy" id="143900"/>
    <lineage>
        <taxon>Eukaryota</taxon>
        <taxon>Metazoa</taxon>
        <taxon>Chordata</taxon>
        <taxon>Craniata</taxon>
        <taxon>Vertebrata</taxon>
        <taxon>Euteleostomi</taxon>
        <taxon>Actinopterygii</taxon>
        <taxon>Neopterygii</taxon>
        <taxon>Teleostei</taxon>
        <taxon>Notacanthiformes</taxon>
        <taxon>Halosauridae</taxon>
        <taxon>Aldrovandia</taxon>
    </lineage>
</organism>
<name>A0AAD7WWL2_9TELE</name>
<evidence type="ECO:0000313" key="1">
    <source>
        <dbReference type="EMBL" id="KAJ8411673.1"/>
    </source>
</evidence>
<accession>A0AAD7WWL2</accession>
<reference evidence="1" key="1">
    <citation type="journal article" date="2023" name="Science">
        <title>Genome structures resolve the early diversification of teleost fishes.</title>
        <authorList>
            <person name="Parey E."/>
            <person name="Louis A."/>
            <person name="Montfort J."/>
            <person name="Bouchez O."/>
            <person name="Roques C."/>
            <person name="Iampietro C."/>
            <person name="Lluch J."/>
            <person name="Castinel A."/>
            <person name="Donnadieu C."/>
            <person name="Desvignes T."/>
            <person name="Floi Bucao C."/>
            <person name="Jouanno E."/>
            <person name="Wen M."/>
            <person name="Mejri S."/>
            <person name="Dirks R."/>
            <person name="Jansen H."/>
            <person name="Henkel C."/>
            <person name="Chen W.J."/>
            <person name="Zahm M."/>
            <person name="Cabau C."/>
            <person name="Klopp C."/>
            <person name="Thompson A.W."/>
            <person name="Robinson-Rechavi M."/>
            <person name="Braasch I."/>
            <person name="Lecointre G."/>
            <person name="Bobe J."/>
            <person name="Postlethwait J.H."/>
            <person name="Berthelot C."/>
            <person name="Roest Crollius H."/>
            <person name="Guiguen Y."/>
        </authorList>
    </citation>
    <scope>NUCLEOTIDE SEQUENCE</scope>
    <source>
        <strain evidence="1">NC1722</strain>
    </source>
</reference>
<dbReference type="Proteomes" id="UP001221898">
    <property type="component" value="Unassembled WGS sequence"/>
</dbReference>
<dbReference type="AlphaFoldDB" id="A0AAD7WWL2"/>
<sequence length="78" mass="8691">MVMQQWCGGNLRIFHLQLCRAFHRGVAMGTQPVLSPEVRSALLFERCGALEGQARRLGHSFTASALCPKRGVESERVH</sequence>
<gene>
    <name evidence="1" type="ORF">AAFF_G00164810</name>
</gene>
<comment type="caution">
    <text evidence="1">The sequence shown here is derived from an EMBL/GenBank/DDBJ whole genome shotgun (WGS) entry which is preliminary data.</text>
</comment>
<evidence type="ECO:0000313" key="2">
    <source>
        <dbReference type="Proteomes" id="UP001221898"/>
    </source>
</evidence>